<keyword evidence="4" id="KW-1185">Reference proteome</keyword>
<dbReference type="InterPro" id="IPR038769">
    <property type="entry name" value="MTC4"/>
</dbReference>
<dbReference type="PANTHER" id="PTHR38426">
    <property type="entry name" value="MAINTENANCE OF TELOMERE CAPPING PROTEIN 4"/>
    <property type="match status" value="1"/>
</dbReference>
<feature type="region of interest" description="Disordered" evidence="1">
    <location>
        <begin position="504"/>
        <end position="523"/>
    </location>
</feature>
<evidence type="ECO:0000313" key="3">
    <source>
        <dbReference type="EMBL" id="PWW80107.1"/>
    </source>
</evidence>
<feature type="compositionally biased region" description="Basic and acidic residues" evidence="1">
    <location>
        <begin position="374"/>
        <end position="385"/>
    </location>
</feature>
<feature type="region of interest" description="Disordered" evidence="1">
    <location>
        <begin position="1"/>
        <end position="71"/>
    </location>
</feature>
<feature type="compositionally biased region" description="Basic and acidic residues" evidence="1">
    <location>
        <begin position="723"/>
        <end position="736"/>
    </location>
</feature>
<gene>
    <name evidence="3" type="ORF">C7212DRAFT_361099</name>
</gene>
<organism evidence="3 4">
    <name type="scientific">Tuber magnatum</name>
    <name type="common">white Piedmont truffle</name>
    <dbReference type="NCBI Taxonomy" id="42249"/>
    <lineage>
        <taxon>Eukaryota</taxon>
        <taxon>Fungi</taxon>
        <taxon>Dikarya</taxon>
        <taxon>Ascomycota</taxon>
        <taxon>Pezizomycotina</taxon>
        <taxon>Pezizomycetes</taxon>
        <taxon>Pezizales</taxon>
        <taxon>Tuberaceae</taxon>
        <taxon>Tuber</taxon>
    </lineage>
</organism>
<feature type="compositionally biased region" description="Basic and acidic residues" evidence="1">
    <location>
        <begin position="630"/>
        <end position="670"/>
    </location>
</feature>
<dbReference type="STRING" id="42249.A0A317T2Z4"/>
<evidence type="ECO:0000256" key="2">
    <source>
        <dbReference type="SAM" id="Phobius"/>
    </source>
</evidence>
<keyword evidence="2" id="KW-1133">Transmembrane helix</keyword>
<name>A0A317T2Z4_9PEZI</name>
<protein>
    <submittedName>
        <fullName evidence="3">Uncharacterized protein</fullName>
    </submittedName>
</protein>
<feature type="compositionally biased region" description="Basic and acidic residues" evidence="1">
    <location>
        <begin position="678"/>
        <end position="701"/>
    </location>
</feature>
<reference evidence="3 4" key="1">
    <citation type="submission" date="2018-03" db="EMBL/GenBank/DDBJ databases">
        <title>Genomes of Pezizomycetes fungi and the evolution of truffles.</title>
        <authorList>
            <person name="Murat C."/>
            <person name="Payen T."/>
            <person name="Noel B."/>
            <person name="Kuo A."/>
            <person name="Martin F.M."/>
        </authorList>
    </citation>
    <scope>NUCLEOTIDE SEQUENCE [LARGE SCALE GENOMIC DNA]</scope>
    <source>
        <strain evidence="3">091103-1</strain>
    </source>
</reference>
<dbReference type="EMBL" id="PYWC01000004">
    <property type="protein sequence ID" value="PWW80107.1"/>
    <property type="molecule type" value="Genomic_DNA"/>
</dbReference>
<sequence>MSRRSGGFLLDGSGIGSLEGGMYSENPASERGDRERDAGYEREHSRQGNNYPEPSTAHPRLQIEREAEERDTVDLSEFRIHGLDADPAKIVSLALGLSETRRRGAKLRSVSSSRRLPDILDEKEAGHDVWNGRGLGSTSPAGSALARHQQQLREFREQYQPTEATLQRALKAKQQLELSSLYKRLLAIYPTQDLLSGRSAHGPPNKGDIAGPYLRERTFNPLMAIRNKRFRNRERIKLELSSWDDPGAVEQWIEDLAVAIHEHLEGGKTGPPGLPPPPHPTGRMEEKKRARMDWVISPQELLADFYWMEESERLRIEQTQRPGGKIEGKKQERQRETHLSLKSLIDTEERRARSPSQVRKRSIRDLGDIESGDDITRRDTGDSSKKRPKPGFMERGPLQPSIQLENDVGYHSAYTSQGDSSHSSESEGTYDDEMSGAEVDSDIDQKAKKRHSKRKKLGKIITSTKPGRRKKARKKRISDTHVLSPEEKRRRQEQEEMEWMVEMGDRLPAPRRSYSGDEDTDPATTLALTRATADKTAGMGGVGTGVSLPTALSGSRSSLEHFGPAGALAGKRSLDFGGIVVPSIAISLSPPRAAPRGEDEDMDPRGRNKRKDEIEGTRDEKRKSSPTKKLLREKSMEAVEREREPSFDDRHKESVDSDNGRKLKDKDKDGSAMGRVKSRVERIRSEVAKVEDFIWRRDAEKGGSTLSSPTGSSFAEAESSGYRSEDDRGKLVRENIHSVSGAEDEGRGSKGNHGRSPPEVPEGLARGPSRFGSHPSTPALPTISKISTRDNYTEISSDEEGRRRRSQMLKVNLEPTRSHISRDPSPARAINIQLISDRNGVKSGVVTQRGNENNGLGLEKRLPIIGNGGDKGATVRKQELIRARAYLLASGVVARGITSGRAGTTVLGGISSNSDGAGIVALAKQHMHSTDVVSHEIANEEEKFVKTSREFTTSTVVDPKGLVDNIKHEIETRLATMLGDVADGADELNGELTTKCTLAVKAVNDDLSNVMRRKRRRFRWVRRAGYVMLEWVVLGVMWWVWLIVVVIRFLRVMVTGIVRGVRWILWI</sequence>
<dbReference type="AlphaFoldDB" id="A0A317T2Z4"/>
<feature type="compositionally biased region" description="Basic residues" evidence="1">
    <location>
        <begin position="466"/>
        <end position="476"/>
    </location>
</feature>
<feature type="compositionally biased region" description="Basic and acidic residues" evidence="1">
    <location>
        <begin position="318"/>
        <end position="352"/>
    </location>
</feature>
<feature type="transmembrane region" description="Helical" evidence="2">
    <location>
        <begin position="1024"/>
        <end position="1050"/>
    </location>
</feature>
<feature type="region of interest" description="Disordered" evidence="1">
    <location>
        <begin position="586"/>
        <end position="806"/>
    </location>
</feature>
<proteinExistence type="predicted"/>
<comment type="caution">
    <text evidence="3">The sequence shown here is derived from an EMBL/GenBank/DDBJ whole genome shotgun (WGS) entry which is preliminary data.</text>
</comment>
<feature type="compositionally biased region" description="Basic and acidic residues" evidence="1">
    <location>
        <begin position="603"/>
        <end position="623"/>
    </location>
</feature>
<evidence type="ECO:0000313" key="4">
    <source>
        <dbReference type="Proteomes" id="UP000246991"/>
    </source>
</evidence>
<keyword evidence="2" id="KW-0812">Transmembrane</keyword>
<accession>A0A317T2Z4</accession>
<feature type="compositionally biased region" description="Basic residues" evidence="1">
    <location>
        <begin position="447"/>
        <end position="458"/>
    </location>
</feature>
<feature type="region of interest" description="Disordered" evidence="1">
    <location>
        <begin position="318"/>
        <end position="496"/>
    </location>
</feature>
<feature type="region of interest" description="Disordered" evidence="1">
    <location>
        <begin position="265"/>
        <end position="286"/>
    </location>
</feature>
<dbReference type="Proteomes" id="UP000246991">
    <property type="component" value="Unassembled WGS sequence"/>
</dbReference>
<keyword evidence="2" id="KW-0472">Membrane</keyword>
<feature type="compositionally biased region" description="Low complexity" evidence="1">
    <location>
        <begin position="702"/>
        <end position="713"/>
    </location>
</feature>
<evidence type="ECO:0000256" key="1">
    <source>
        <dbReference type="SAM" id="MobiDB-lite"/>
    </source>
</evidence>
<feature type="compositionally biased region" description="Basic and acidic residues" evidence="1">
    <location>
        <begin position="28"/>
        <end position="46"/>
    </location>
</feature>
<feature type="compositionally biased region" description="Basic and acidic residues" evidence="1">
    <location>
        <begin position="484"/>
        <end position="494"/>
    </location>
</feature>
<dbReference type="OrthoDB" id="5402622at2759"/>
<feature type="compositionally biased region" description="Acidic residues" evidence="1">
    <location>
        <begin position="428"/>
        <end position="442"/>
    </location>
</feature>
<feature type="compositionally biased region" description="Basic and acidic residues" evidence="1">
    <location>
        <begin position="61"/>
        <end position="71"/>
    </location>
</feature>
<dbReference type="PANTHER" id="PTHR38426:SF1">
    <property type="entry name" value="MAINTENANCE OF TELOMERE CAPPING PROTEIN 4"/>
    <property type="match status" value="1"/>
</dbReference>